<keyword evidence="1" id="KW-0472">Membrane</keyword>
<organism evidence="2 3">
    <name type="scientific">Penicillium subrubescens</name>
    <dbReference type="NCBI Taxonomy" id="1316194"/>
    <lineage>
        <taxon>Eukaryota</taxon>
        <taxon>Fungi</taxon>
        <taxon>Dikarya</taxon>
        <taxon>Ascomycota</taxon>
        <taxon>Pezizomycotina</taxon>
        <taxon>Eurotiomycetes</taxon>
        <taxon>Eurotiomycetidae</taxon>
        <taxon>Eurotiales</taxon>
        <taxon>Aspergillaceae</taxon>
        <taxon>Penicillium</taxon>
    </lineage>
</organism>
<dbReference type="Proteomes" id="UP000186955">
    <property type="component" value="Unassembled WGS sequence"/>
</dbReference>
<name>A0A1Q5TCY8_9EURO</name>
<protein>
    <recommendedName>
        <fullName evidence="4">Efflux pump antibiotic resistance protein</fullName>
    </recommendedName>
</protein>
<dbReference type="OrthoDB" id="408152at2759"/>
<dbReference type="InterPro" id="IPR040632">
    <property type="entry name" value="Sulfotransfer_4"/>
</dbReference>
<evidence type="ECO:0000256" key="1">
    <source>
        <dbReference type="SAM" id="Phobius"/>
    </source>
</evidence>
<evidence type="ECO:0008006" key="4">
    <source>
        <dbReference type="Google" id="ProtNLM"/>
    </source>
</evidence>
<accession>A0A1Q5TCY8</accession>
<dbReference type="InterPro" id="IPR027417">
    <property type="entry name" value="P-loop_NTPase"/>
</dbReference>
<feature type="transmembrane region" description="Helical" evidence="1">
    <location>
        <begin position="250"/>
        <end position="270"/>
    </location>
</feature>
<dbReference type="PANTHER" id="PTHR36978:SF4">
    <property type="entry name" value="P-LOOP CONTAINING NUCLEOSIDE TRIPHOSPHATE HYDROLASE PROTEIN"/>
    <property type="match status" value="1"/>
</dbReference>
<proteinExistence type="predicted"/>
<comment type="caution">
    <text evidence="2">The sequence shown here is derived from an EMBL/GenBank/DDBJ whole genome shotgun (WGS) entry which is preliminary data.</text>
</comment>
<keyword evidence="3" id="KW-1185">Reference proteome</keyword>
<feature type="transmembrane region" description="Helical" evidence="1">
    <location>
        <begin position="137"/>
        <end position="158"/>
    </location>
</feature>
<evidence type="ECO:0000313" key="2">
    <source>
        <dbReference type="EMBL" id="OKO98086.1"/>
    </source>
</evidence>
<dbReference type="Gene3D" id="3.40.50.300">
    <property type="entry name" value="P-loop containing nucleotide triphosphate hydrolases"/>
    <property type="match status" value="1"/>
</dbReference>
<dbReference type="STRING" id="1316194.A0A1Q5TCY8"/>
<dbReference type="AlphaFoldDB" id="A0A1Q5TCY8"/>
<sequence>MASHPENQKSHQGDGLLIIHAGLFRTGTKAMARAYQILGFTTHHGLLEKVTDTPWVQLEQAAEATWPSTPNARPREPFTRADWDELWGAKYDAVTDLASPFALELIRAYPNAMVVVVQRDFERWWPSFQVEVLDRVMLQPMAAINGFVGLWLMGIPAVQAMRKIHFGFFGAQSRKEILVKARDVYEAYYRSVRAAVPPERMLEYHMGDGWDPLCAFLDVEVPDVPFPRENEARNHAEEVKARKRLMWTAGIKLAVPVILGLGAIWVAFAYSQTA</sequence>
<reference evidence="2 3" key="1">
    <citation type="submission" date="2016-10" db="EMBL/GenBank/DDBJ databases">
        <title>Genome sequence of the ascomycete fungus Penicillium subrubescens.</title>
        <authorList>
            <person name="De Vries R.P."/>
            <person name="Peng M."/>
            <person name="Dilokpimol A."/>
            <person name="Hilden K."/>
            <person name="Makela M.R."/>
            <person name="Grigoriev I."/>
            <person name="Riley R."/>
            <person name="Granchi Z."/>
        </authorList>
    </citation>
    <scope>NUCLEOTIDE SEQUENCE [LARGE SCALE GENOMIC DNA]</scope>
    <source>
        <strain evidence="2 3">CBS 132785</strain>
    </source>
</reference>
<keyword evidence="1" id="KW-0812">Transmembrane</keyword>
<evidence type="ECO:0000313" key="3">
    <source>
        <dbReference type="Proteomes" id="UP000186955"/>
    </source>
</evidence>
<dbReference type="EMBL" id="MNBE01000682">
    <property type="protein sequence ID" value="OKO98086.1"/>
    <property type="molecule type" value="Genomic_DNA"/>
</dbReference>
<gene>
    <name evidence="2" type="ORF">PENSUB_9666</name>
</gene>
<dbReference type="Pfam" id="PF17784">
    <property type="entry name" value="Sulfotransfer_4"/>
    <property type="match status" value="1"/>
</dbReference>
<keyword evidence="1" id="KW-1133">Transmembrane helix</keyword>
<dbReference type="SUPFAM" id="SSF52540">
    <property type="entry name" value="P-loop containing nucleoside triphosphate hydrolases"/>
    <property type="match status" value="1"/>
</dbReference>
<dbReference type="PANTHER" id="PTHR36978">
    <property type="entry name" value="P-LOOP CONTAINING NUCLEOTIDE TRIPHOSPHATE HYDROLASE"/>
    <property type="match status" value="1"/>
</dbReference>